<organism evidence="2 3">
    <name type="scientific">Streptomyces palmae</name>
    <dbReference type="NCBI Taxonomy" id="1701085"/>
    <lineage>
        <taxon>Bacteria</taxon>
        <taxon>Bacillati</taxon>
        <taxon>Actinomycetota</taxon>
        <taxon>Actinomycetes</taxon>
        <taxon>Kitasatosporales</taxon>
        <taxon>Streptomycetaceae</taxon>
        <taxon>Streptomyces</taxon>
    </lineage>
</organism>
<feature type="non-terminal residue" evidence="2">
    <location>
        <position position="166"/>
    </location>
</feature>
<accession>A0A4Z0HDV7</accession>
<reference evidence="2 3" key="1">
    <citation type="submission" date="2019-03" db="EMBL/GenBank/DDBJ databases">
        <authorList>
            <person name="Gonzalez-Pimentel J.L."/>
        </authorList>
    </citation>
    <scope>NUCLEOTIDE SEQUENCE [LARGE SCALE GENOMIC DNA]</scope>
    <source>
        <strain evidence="2 3">JCM 31289</strain>
    </source>
</reference>
<dbReference type="AlphaFoldDB" id="A0A4Z0HDV7"/>
<proteinExistence type="predicted"/>
<feature type="region of interest" description="Disordered" evidence="1">
    <location>
        <begin position="137"/>
        <end position="166"/>
    </location>
</feature>
<gene>
    <name evidence="2" type="ORF">E4099_01015</name>
</gene>
<protein>
    <submittedName>
        <fullName evidence="2">Uncharacterized protein</fullName>
    </submittedName>
</protein>
<keyword evidence="3" id="KW-1185">Reference proteome</keyword>
<comment type="caution">
    <text evidence="2">The sequence shown here is derived from an EMBL/GenBank/DDBJ whole genome shotgun (WGS) entry which is preliminary data.</text>
</comment>
<dbReference type="EMBL" id="SRID01000003">
    <property type="protein sequence ID" value="TGB19160.1"/>
    <property type="molecule type" value="Genomic_DNA"/>
</dbReference>
<evidence type="ECO:0000313" key="2">
    <source>
        <dbReference type="EMBL" id="TGB19160.1"/>
    </source>
</evidence>
<name>A0A4Z0HDV7_9ACTN</name>
<dbReference type="Proteomes" id="UP000297948">
    <property type="component" value="Unassembled WGS sequence"/>
</dbReference>
<evidence type="ECO:0000256" key="1">
    <source>
        <dbReference type="SAM" id="MobiDB-lite"/>
    </source>
</evidence>
<evidence type="ECO:0000313" key="3">
    <source>
        <dbReference type="Proteomes" id="UP000297948"/>
    </source>
</evidence>
<sequence length="166" mass="17551">MPEEDTGSGRSRTARPEFAAYPAVRAVLERGRAAGRVTGDEVRRAFMADEVPPNRWRELLRALNGAFEEAGITLLVSAAAPEGHEGGSPGADSAHDPALATLHTVRAVLAASGVDLSQQELLDSLWLATRLPADAAGAPLELAQTPDDEDRSGREPKPSATPRRTP</sequence>